<reference evidence="2 3" key="1">
    <citation type="submission" date="2015-04" db="EMBL/GenBank/DDBJ databases">
        <authorList>
            <person name="Syromyatnikov M.Y."/>
            <person name="Popov V.N."/>
        </authorList>
    </citation>
    <scope>NUCLEOTIDE SEQUENCE [LARGE SCALE GENOMIC DNA]</scope>
    <source>
        <strain evidence="2 3">CECT 5292</strain>
    </source>
</reference>
<keyword evidence="1" id="KW-0378">Hydrolase</keyword>
<dbReference type="AlphaFoldDB" id="A0A0U1NKW1"/>
<protein>
    <submittedName>
        <fullName evidence="2">Bifunctional RNase H/acid phosphatase</fullName>
    </submittedName>
</protein>
<dbReference type="Pfam" id="PF00300">
    <property type="entry name" value="His_Phos_1"/>
    <property type="match status" value="1"/>
</dbReference>
<dbReference type="PANTHER" id="PTHR20935">
    <property type="entry name" value="PHOSPHOGLYCERATE MUTASE-RELATED"/>
    <property type="match status" value="1"/>
</dbReference>
<organism evidence="2 3">
    <name type="scientific">Nereida ignava</name>
    <dbReference type="NCBI Taxonomy" id="282199"/>
    <lineage>
        <taxon>Bacteria</taxon>
        <taxon>Pseudomonadati</taxon>
        <taxon>Pseudomonadota</taxon>
        <taxon>Alphaproteobacteria</taxon>
        <taxon>Rhodobacterales</taxon>
        <taxon>Roseobacteraceae</taxon>
        <taxon>Nereida</taxon>
    </lineage>
</organism>
<dbReference type="OrthoDB" id="280692at2"/>
<dbReference type="PANTHER" id="PTHR20935:SF0">
    <property type="entry name" value="SERINE_THREONINE-PROTEIN PHOSPHATASE PGAM5, MITOCHONDRIAL"/>
    <property type="match status" value="1"/>
</dbReference>
<dbReference type="InterPro" id="IPR013078">
    <property type="entry name" value="His_Pase_superF_clade-1"/>
</dbReference>
<sequence>MGEVTITRHGQANSGAKSELEYDKLSELGHVQARWLGEYLQDAQPYTHIISGSLRRQRETAEGILAGLGGPAIPHTTDARLNELDYFALSDSLTDMHGVPFPDSAETFAAHVPQILSHWAAEETPPHVESYAGFRTRIFDAVRDASLIEGRVLLVSSTGVIASLTALALGLETTQKAKMFLNVAHTSLHGFDYRTMNGASDLHLTMYGSTPHLDRADRTDKKTMV</sequence>
<evidence type="ECO:0000313" key="3">
    <source>
        <dbReference type="Proteomes" id="UP000048949"/>
    </source>
</evidence>
<dbReference type="InterPro" id="IPR029033">
    <property type="entry name" value="His_PPase_superfam"/>
</dbReference>
<evidence type="ECO:0000256" key="1">
    <source>
        <dbReference type="ARBA" id="ARBA00022801"/>
    </source>
</evidence>
<dbReference type="SMART" id="SM00855">
    <property type="entry name" value="PGAM"/>
    <property type="match status" value="1"/>
</dbReference>
<dbReference type="SUPFAM" id="SSF53254">
    <property type="entry name" value="Phosphoglycerate mutase-like"/>
    <property type="match status" value="1"/>
</dbReference>
<dbReference type="STRING" id="282199.GCA_001049735_01403"/>
<keyword evidence="3" id="KW-1185">Reference proteome</keyword>
<name>A0A0U1NKW1_9RHOB</name>
<dbReference type="EMBL" id="CVQV01000005">
    <property type="protein sequence ID" value="CRK75360.1"/>
    <property type="molecule type" value="Genomic_DNA"/>
</dbReference>
<accession>A0A0U1NKW1</accession>
<dbReference type="Proteomes" id="UP000048949">
    <property type="component" value="Unassembled WGS sequence"/>
</dbReference>
<dbReference type="RefSeq" id="WP_048598739.1">
    <property type="nucleotide sequence ID" value="NZ_CBFHGK010000002.1"/>
</dbReference>
<gene>
    <name evidence="2" type="ORF">NIG5292_01404</name>
</gene>
<evidence type="ECO:0000313" key="2">
    <source>
        <dbReference type="EMBL" id="CRK75360.1"/>
    </source>
</evidence>
<dbReference type="InterPro" id="IPR051021">
    <property type="entry name" value="Mito_Ser/Thr_phosphatase"/>
</dbReference>
<dbReference type="CDD" id="cd07067">
    <property type="entry name" value="HP_PGM_like"/>
    <property type="match status" value="1"/>
</dbReference>
<proteinExistence type="predicted"/>
<dbReference type="Gene3D" id="3.40.50.1240">
    <property type="entry name" value="Phosphoglycerate mutase-like"/>
    <property type="match status" value="1"/>
</dbReference>
<dbReference type="GO" id="GO:0016787">
    <property type="term" value="F:hydrolase activity"/>
    <property type="evidence" value="ECO:0007669"/>
    <property type="project" value="UniProtKB-KW"/>
</dbReference>